<protein>
    <submittedName>
        <fullName evidence="1">Uncharacterized protein</fullName>
    </submittedName>
</protein>
<comment type="caution">
    <text evidence="1">The sequence shown here is derived from an EMBL/GenBank/DDBJ whole genome shotgun (WGS) entry which is preliminary data.</text>
</comment>
<evidence type="ECO:0000313" key="2">
    <source>
        <dbReference type="Proteomes" id="UP001163835"/>
    </source>
</evidence>
<reference evidence="1" key="1">
    <citation type="submission" date="2022-09" db="EMBL/GenBank/DDBJ databases">
        <title>A Global Phylogenomic Analysis of the Shiitake Genus Lentinula.</title>
        <authorList>
            <consortium name="DOE Joint Genome Institute"/>
            <person name="Sierra-Patev S."/>
            <person name="Min B."/>
            <person name="Naranjo-Ortiz M."/>
            <person name="Looney B."/>
            <person name="Konkel Z."/>
            <person name="Slot J.C."/>
            <person name="Sakamoto Y."/>
            <person name="Steenwyk J.L."/>
            <person name="Rokas A."/>
            <person name="Carro J."/>
            <person name="Camarero S."/>
            <person name="Ferreira P."/>
            <person name="Molpeceres G."/>
            <person name="Ruiz-Duenas F.J."/>
            <person name="Serrano A."/>
            <person name="Henrissat B."/>
            <person name="Drula E."/>
            <person name="Hughes K.W."/>
            <person name="Mata J.L."/>
            <person name="Ishikawa N.K."/>
            <person name="Vargas-Isla R."/>
            <person name="Ushijima S."/>
            <person name="Smith C.A."/>
            <person name="Ahrendt S."/>
            <person name="Andreopoulos W."/>
            <person name="He G."/>
            <person name="Labutti K."/>
            <person name="Lipzen A."/>
            <person name="Ng V."/>
            <person name="Riley R."/>
            <person name="Sandor L."/>
            <person name="Barry K."/>
            <person name="Martinez A.T."/>
            <person name="Xiao Y."/>
            <person name="Gibbons J.G."/>
            <person name="Terashima K."/>
            <person name="Grigoriev I.V."/>
            <person name="Hibbett D.S."/>
        </authorList>
    </citation>
    <scope>NUCLEOTIDE SEQUENCE</scope>
    <source>
        <strain evidence="1">TMI1499</strain>
    </source>
</reference>
<accession>A0ACC1U1Y8</accession>
<proteinExistence type="predicted"/>
<gene>
    <name evidence="1" type="ORF">F5876DRAFT_76376</name>
</gene>
<name>A0ACC1U1Y8_9AGAR</name>
<dbReference type="Proteomes" id="UP001163835">
    <property type="component" value="Unassembled WGS sequence"/>
</dbReference>
<sequence>MFFGSLLVQHNGSVVNSFTTVPSQLPPLVTNRPLAQLTGIHDLNTLKAQLTKSSEVPAASTTPMAPLTPMHPGGFPVMHNGGYSPYGQYLMMSPMQPMHPMYSFGAGGYLLMHLGWPTPIPAASGSGRLIRFFPPHSSPPPGEGCTLHQCCTEYRLNKEIEAGLGCLGYEPGASLSGLSSDEWREAAIKPVQCDLILKAHKKYQSSQKE</sequence>
<evidence type="ECO:0000313" key="1">
    <source>
        <dbReference type="EMBL" id="KAJ3810826.1"/>
    </source>
</evidence>
<dbReference type="EMBL" id="MU795084">
    <property type="protein sequence ID" value="KAJ3810826.1"/>
    <property type="molecule type" value="Genomic_DNA"/>
</dbReference>
<keyword evidence="2" id="KW-1185">Reference proteome</keyword>
<organism evidence="1 2">
    <name type="scientific">Lentinula aff. lateritia</name>
    <dbReference type="NCBI Taxonomy" id="2804960"/>
    <lineage>
        <taxon>Eukaryota</taxon>
        <taxon>Fungi</taxon>
        <taxon>Dikarya</taxon>
        <taxon>Basidiomycota</taxon>
        <taxon>Agaricomycotina</taxon>
        <taxon>Agaricomycetes</taxon>
        <taxon>Agaricomycetidae</taxon>
        <taxon>Agaricales</taxon>
        <taxon>Marasmiineae</taxon>
        <taxon>Omphalotaceae</taxon>
        <taxon>Lentinula</taxon>
    </lineage>
</organism>